<dbReference type="InterPro" id="IPR051156">
    <property type="entry name" value="Mito/Outer_Membr_Metalloprot"/>
</dbReference>
<name>A0A1C0AAG1_9FIRM</name>
<dbReference type="AlphaFoldDB" id="A0A1C0AAG1"/>
<keyword evidence="2" id="KW-0479">Metal-binding</keyword>
<feature type="domain" description="Peptidase M48" evidence="7">
    <location>
        <begin position="63"/>
        <end position="239"/>
    </location>
</feature>
<dbReference type="PANTHER" id="PTHR22726">
    <property type="entry name" value="METALLOENDOPEPTIDASE OMA1"/>
    <property type="match status" value="1"/>
</dbReference>
<dbReference type="GO" id="GO:0046872">
    <property type="term" value="F:metal ion binding"/>
    <property type="evidence" value="ECO:0007669"/>
    <property type="project" value="UniProtKB-KW"/>
</dbReference>
<accession>A0A1C0AAG1</accession>
<sequence>MLKYSRSFSTILFIILALFLINLPVEAVSDLEREIAKKNLIKYQEEYGLAYLEATARDRVYTIFDKLSLEAAKDSSDLNFKLYIVDAPVLNAAYLGDGNLVLFKGLVERLEDENQLAAVIAHELGHGVNNDIAESINLIQGLQVGGVLFETFTKGNRYKGILDVAGNIGLNLLEKGYSREQERDADEYSVFLIEKAGYDSYGAIELMHILKEGGNNDSRVGELFSSHPNLDSRVEYLTGLIKMVKDAKELYYSPVATARVFAQGILSDNMEVIYGSYWQRVQESLTLNQFKDNKRLKQIQEKIEIISLDNFGELGYTLEIRNQVEDTARVAISFYDDDNQQEDLSLAIDLIKDEYGWKVLKEPAIYNLR</sequence>
<keyword evidence="1 6" id="KW-0645">Protease</keyword>
<dbReference type="GO" id="GO:0004222">
    <property type="term" value="F:metalloendopeptidase activity"/>
    <property type="evidence" value="ECO:0007669"/>
    <property type="project" value="InterPro"/>
</dbReference>
<keyword evidence="3 6" id="KW-0378">Hydrolase</keyword>
<dbReference type="Proteomes" id="UP000093514">
    <property type="component" value="Unassembled WGS sequence"/>
</dbReference>
<dbReference type="PANTHER" id="PTHR22726:SF1">
    <property type="entry name" value="METALLOENDOPEPTIDASE OMA1, MITOCHONDRIAL"/>
    <property type="match status" value="1"/>
</dbReference>
<comment type="similarity">
    <text evidence="6">Belongs to the peptidase M48 family.</text>
</comment>
<dbReference type="RefSeq" id="WP_068716989.1">
    <property type="nucleotide sequence ID" value="NZ_LWDV01000008.1"/>
</dbReference>
<evidence type="ECO:0000313" key="8">
    <source>
        <dbReference type="EMBL" id="OCL27274.1"/>
    </source>
</evidence>
<evidence type="ECO:0000256" key="4">
    <source>
        <dbReference type="ARBA" id="ARBA00022833"/>
    </source>
</evidence>
<dbReference type="CDD" id="cd07324">
    <property type="entry name" value="M48C_Oma1-like"/>
    <property type="match status" value="1"/>
</dbReference>
<reference evidence="8 9" key="2">
    <citation type="submission" date="2016-08" db="EMBL/GenBank/DDBJ databases">
        <title>Orenia metallireducens sp. nov. strain Z6, a Novel Metal-reducing Firmicute from the Deep Subsurface.</title>
        <authorList>
            <person name="Maxim B.I."/>
            <person name="Kenneth K."/>
            <person name="Flynn T.M."/>
            <person name="Oloughlin E.J."/>
            <person name="Locke R.A."/>
            <person name="Weber J.R."/>
            <person name="Egan S.M."/>
            <person name="Mackie R.I."/>
            <person name="Cann I.K."/>
        </authorList>
    </citation>
    <scope>NUCLEOTIDE SEQUENCE [LARGE SCALE GENOMIC DNA]</scope>
    <source>
        <strain evidence="8 9">Z6</strain>
    </source>
</reference>
<dbReference type="OrthoDB" id="9810445at2"/>
<evidence type="ECO:0000256" key="1">
    <source>
        <dbReference type="ARBA" id="ARBA00022670"/>
    </source>
</evidence>
<keyword evidence="5 6" id="KW-0482">Metalloprotease</keyword>
<evidence type="ECO:0000256" key="6">
    <source>
        <dbReference type="RuleBase" id="RU003983"/>
    </source>
</evidence>
<reference evidence="9" key="1">
    <citation type="submission" date="2016-07" db="EMBL/GenBank/DDBJ databases">
        <authorList>
            <person name="Florea S."/>
            <person name="Webb J.S."/>
            <person name="Jaromczyk J."/>
            <person name="Schardl C.L."/>
        </authorList>
    </citation>
    <scope>NUCLEOTIDE SEQUENCE [LARGE SCALE GENOMIC DNA]</scope>
    <source>
        <strain evidence="9">Z6</strain>
    </source>
</reference>
<evidence type="ECO:0000256" key="2">
    <source>
        <dbReference type="ARBA" id="ARBA00022723"/>
    </source>
</evidence>
<dbReference type="Gene3D" id="3.30.2010.10">
    <property type="entry name" value="Metalloproteases ('zincins'), catalytic domain"/>
    <property type="match status" value="1"/>
</dbReference>
<keyword evidence="4 6" id="KW-0862">Zinc</keyword>
<dbReference type="Pfam" id="PF01435">
    <property type="entry name" value="Peptidase_M48"/>
    <property type="match status" value="1"/>
</dbReference>
<organism evidence="8 9">
    <name type="scientific">Orenia metallireducens</name>
    <dbReference type="NCBI Taxonomy" id="1413210"/>
    <lineage>
        <taxon>Bacteria</taxon>
        <taxon>Bacillati</taxon>
        <taxon>Bacillota</taxon>
        <taxon>Clostridia</taxon>
        <taxon>Halanaerobiales</taxon>
        <taxon>Halobacteroidaceae</taxon>
        <taxon>Orenia</taxon>
    </lineage>
</organism>
<evidence type="ECO:0000256" key="3">
    <source>
        <dbReference type="ARBA" id="ARBA00022801"/>
    </source>
</evidence>
<evidence type="ECO:0000313" key="9">
    <source>
        <dbReference type="Proteomes" id="UP000093514"/>
    </source>
</evidence>
<evidence type="ECO:0000256" key="5">
    <source>
        <dbReference type="ARBA" id="ARBA00023049"/>
    </source>
</evidence>
<evidence type="ECO:0000259" key="7">
    <source>
        <dbReference type="Pfam" id="PF01435"/>
    </source>
</evidence>
<protein>
    <recommendedName>
        <fullName evidence="7">Peptidase M48 domain-containing protein</fullName>
    </recommendedName>
</protein>
<proteinExistence type="inferred from homology"/>
<comment type="caution">
    <text evidence="8">The sequence shown here is derived from an EMBL/GenBank/DDBJ whole genome shotgun (WGS) entry which is preliminary data.</text>
</comment>
<dbReference type="GO" id="GO:0051603">
    <property type="term" value="P:proteolysis involved in protein catabolic process"/>
    <property type="evidence" value="ECO:0007669"/>
    <property type="project" value="TreeGrafter"/>
</dbReference>
<dbReference type="GO" id="GO:0016020">
    <property type="term" value="C:membrane"/>
    <property type="evidence" value="ECO:0007669"/>
    <property type="project" value="TreeGrafter"/>
</dbReference>
<comment type="cofactor">
    <cofactor evidence="6">
        <name>Zn(2+)</name>
        <dbReference type="ChEBI" id="CHEBI:29105"/>
    </cofactor>
    <text evidence="6">Binds 1 zinc ion per subunit.</text>
</comment>
<dbReference type="EMBL" id="LWDV01000008">
    <property type="protein sequence ID" value="OCL27274.1"/>
    <property type="molecule type" value="Genomic_DNA"/>
</dbReference>
<keyword evidence="9" id="KW-1185">Reference proteome</keyword>
<dbReference type="InterPro" id="IPR001915">
    <property type="entry name" value="Peptidase_M48"/>
</dbReference>
<gene>
    <name evidence="8" type="ORF">U472_07350</name>
</gene>